<dbReference type="PaxDb" id="65489-OBART09G09560.1"/>
<dbReference type="HOGENOM" id="CLU_2610178_0_0_1"/>
<dbReference type="EnsemblPlants" id="OBART09G09560.1">
    <property type="protein sequence ID" value="OBART09G09560.1"/>
    <property type="gene ID" value="OBART09G09560"/>
</dbReference>
<keyword evidence="4" id="KW-1185">Reference proteome</keyword>
<protein>
    <recommendedName>
        <fullName evidence="5">Secreted protein</fullName>
    </recommendedName>
</protein>
<dbReference type="Gramene" id="OBART09G09560.1">
    <property type="protein sequence ID" value="OBART09G09560.1"/>
    <property type="gene ID" value="OBART09G09560"/>
</dbReference>
<proteinExistence type="predicted"/>
<organism evidence="3">
    <name type="scientific">Oryza barthii</name>
    <dbReference type="NCBI Taxonomy" id="65489"/>
    <lineage>
        <taxon>Eukaryota</taxon>
        <taxon>Viridiplantae</taxon>
        <taxon>Streptophyta</taxon>
        <taxon>Embryophyta</taxon>
        <taxon>Tracheophyta</taxon>
        <taxon>Spermatophyta</taxon>
        <taxon>Magnoliopsida</taxon>
        <taxon>Liliopsida</taxon>
        <taxon>Poales</taxon>
        <taxon>Poaceae</taxon>
        <taxon>BOP clade</taxon>
        <taxon>Oryzoideae</taxon>
        <taxon>Oryzeae</taxon>
        <taxon>Oryzinae</taxon>
        <taxon>Oryza</taxon>
    </lineage>
</organism>
<dbReference type="AlphaFoldDB" id="A0A0D3H6M0"/>
<reference evidence="3" key="1">
    <citation type="journal article" date="2009" name="Rice">
        <title>De Novo Next Generation Sequencing of Plant Genomes.</title>
        <authorList>
            <person name="Rounsley S."/>
            <person name="Marri P.R."/>
            <person name="Yu Y."/>
            <person name="He R."/>
            <person name="Sisneros N."/>
            <person name="Goicoechea J.L."/>
            <person name="Lee S.J."/>
            <person name="Angelova A."/>
            <person name="Kudrna D."/>
            <person name="Luo M."/>
            <person name="Affourtit J."/>
            <person name="Desany B."/>
            <person name="Knight J."/>
            <person name="Niazi F."/>
            <person name="Egholm M."/>
            <person name="Wing R.A."/>
        </authorList>
    </citation>
    <scope>NUCLEOTIDE SEQUENCE [LARGE SCALE GENOMIC DNA]</scope>
    <source>
        <strain evidence="3">cv. IRGC 105608</strain>
    </source>
</reference>
<name>A0A0D3H6M0_9ORYZ</name>
<feature type="compositionally biased region" description="Polar residues" evidence="1">
    <location>
        <begin position="60"/>
        <end position="72"/>
    </location>
</feature>
<feature type="chain" id="PRO_5002263260" description="Secreted protein" evidence="2">
    <location>
        <begin position="20"/>
        <end position="79"/>
    </location>
</feature>
<evidence type="ECO:0008006" key="5">
    <source>
        <dbReference type="Google" id="ProtNLM"/>
    </source>
</evidence>
<reference evidence="3" key="2">
    <citation type="submission" date="2015-03" db="UniProtKB">
        <authorList>
            <consortium name="EnsemblPlants"/>
        </authorList>
    </citation>
    <scope>IDENTIFICATION</scope>
</reference>
<feature type="region of interest" description="Disordered" evidence="1">
    <location>
        <begin position="38"/>
        <end position="79"/>
    </location>
</feature>
<evidence type="ECO:0000256" key="2">
    <source>
        <dbReference type="SAM" id="SignalP"/>
    </source>
</evidence>
<accession>A0A0D3H6M0</accession>
<evidence type="ECO:0000313" key="4">
    <source>
        <dbReference type="Proteomes" id="UP000026960"/>
    </source>
</evidence>
<feature type="signal peptide" evidence="2">
    <location>
        <begin position="1"/>
        <end position="19"/>
    </location>
</feature>
<evidence type="ECO:0000256" key="1">
    <source>
        <dbReference type="SAM" id="MobiDB-lite"/>
    </source>
</evidence>
<sequence length="79" mass="8177">MGWIRAFGCPAAAPPSAVAALLGVVAASITSSPRHRCREGRIDIPDTPQAPCRPRMHAVPSSSLLRSANVSGRESDKGG</sequence>
<evidence type="ECO:0000313" key="3">
    <source>
        <dbReference type="EnsemblPlants" id="OBART09G09560.1"/>
    </source>
</evidence>
<keyword evidence="2" id="KW-0732">Signal</keyword>
<dbReference type="Proteomes" id="UP000026960">
    <property type="component" value="Chromosome 9"/>
</dbReference>